<organism evidence="7 8">
    <name type="scientific">Phyllosticta citrichinensis</name>
    <dbReference type="NCBI Taxonomy" id="1130410"/>
    <lineage>
        <taxon>Eukaryota</taxon>
        <taxon>Fungi</taxon>
        <taxon>Dikarya</taxon>
        <taxon>Ascomycota</taxon>
        <taxon>Pezizomycotina</taxon>
        <taxon>Dothideomycetes</taxon>
        <taxon>Dothideomycetes incertae sedis</taxon>
        <taxon>Botryosphaeriales</taxon>
        <taxon>Phyllostictaceae</taxon>
        <taxon>Phyllosticta</taxon>
    </lineage>
</organism>
<proteinExistence type="predicted"/>
<dbReference type="InterPro" id="IPR054471">
    <property type="entry name" value="GPIID_WHD"/>
</dbReference>
<dbReference type="Proteomes" id="UP001456524">
    <property type="component" value="Unassembled WGS sequence"/>
</dbReference>
<dbReference type="SMART" id="SM00248">
    <property type="entry name" value="ANK"/>
    <property type="match status" value="7"/>
</dbReference>
<keyword evidence="1" id="KW-0677">Repeat</keyword>
<feature type="compositionally biased region" description="Basic and acidic residues" evidence="5">
    <location>
        <begin position="392"/>
        <end position="404"/>
    </location>
</feature>
<evidence type="ECO:0000256" key="5">
    <source>
        <dbReference type="SAM" id="MobiDB-lite"/>
    </source>
</evidence>
<dbReference type="InterPro" id="IPR050663">
    <property type="entry name" value="Ankyrin-SOCS_Box"/>
</dbReference>
<evidence type="ECO:0000259" key="6">
    <source>
        <dbReference type="Pfam" id="PF22939"/>
    </source>
</evidence>
<feature type="region of interest" description="Disordered" evidence="5">
    <location>
        <begin position="343"/>
        <end position="404"/>
    </location>
</feature>
<feature type="compositionally biased region" description="Basic and acidic residues" evidence="5">
    <location>
        <begin position="375"/>
        <end position="385"/>
    </location>
</feature>
<evidence type="ECO:0000313" key="8">
    <source>
        <dbReference type="Proteomes" id="UP001456524"/>
    </source>
</evidence>
<dbReference type="PROSITE" id="PS50297">
    <property type="entry name" value="ANK_REP_REGION"/>
    <property type="match status" value="2"/>
</dbReference>
<evidence type="ECO:0000256" key="2">
    <source>
        <dbReference type="ARBA" id="ARBA00023043"/>
    </source>
</evidence>
<feature type="compositionally biased region" description="Acidic residues" evidence="5">
    <location>
        <begin position="365"/>
        <end position="374"/>
    </location>
</feature>
<evidence type="ECO:0000313" key="7">
    <source>
        <dbReference type="EMBL" id="KAK8177019.1"/>
    </source>
</evidence>
<dbReference type="PANTHER" id="PTHR24193:SF121">
    <property type="entry name" value="ADA2A-CONTAINING COMPLEX COMPONENT 3, ISOFORM D"/>
    <property type="match status" value="1"/>
</dbReference>
<protein>
    <submittedName>
        <fullName evidence="7">Ankyrin repeat-containing domain protein</fullName>
    </submittedName>
</protein>
<comment type="caution">
    <text evidence="7">The sequence shown here is derived from an EMBL/GenBank/DDBJ whole genome shotgun (WGS) entry which is preliminary data.</text>
</comment>
<feature type="repeat" description="ANK" evidence="3">
    <location>
        <begin position="566"/>
        <end position="598"/>
    </location>
</feature>
<feature type="repeat" description="ANK" evidence="3">
    <location>
        <begin position="449"/>
        <end position="481"/>
    </location>
</feature>
<dbReference type="PANTHER" id="PTHR24193">
    <property type="entry name" value="ANKYRIN REPEAT PROTEIN"/>
    <property type="match status" value="1"/>
</dbReference>
<evidence type="ECO:0000256" key="4">
    <source>
        <dbReference type="SAM" id="Coils"/>
    </source>
</evidence>
<feature type="repeat" description="ANK" evidence="3">
    <location>
        <begin position="482"/>
        <end position="514"/>
    </location>
</feature>
<dbReference type="InterPro" id="IPR002110">
    <property type="entry name" value="Ankyrin_rpt"/>
</dbReference>
<dbReference type="Gene3D" id="1.25.40.20">
    <property type="entry name" value="Ankyrin repeat-containing domain"/>
    <property type="match status" value="3"/>
</dbReference>
<dbReference type="InterPro" id="IPR036770">
    <property type="entry name" value="Ankyrin_rpt-contain_sf"/>
</dbReference>
<keyword evidence="4" id="KW-0175">Coiled coil</keyword>
<name>A0ABR1Y5Y8_9PEZI</name>
<keyword evidence="8" id="KW-1185">Reference proteome</keyword>
<feature type="domain" description="GPI inositol-deacylase winged helix" evidence="6">
    <location>
        <begin position="41"/>
        <end position="117"/>
    </location>
</feature>
<gene>
    <name evidence="7" type="ORF">IWX90DRAFT_509898</name>
</gene>
<keyword evidence="2 3" id="KW-0040">ANK repeat</keyword>
<evidence type="ECO:0000256" key="3">
    <source>
        <dbReference type="PROSITE-ProRule" id="PRU00023"/>
    </source>
</evidence>
<sequence length="707" mass="80400">MDALSRVFKPSDVEKVLKALPDTISDTYKKTMDRIMESEQSERKEYATAILGWVSFARRPLSVRYLQHAIASEEITTEIEEGDLIPQSEIASFSHGLVVIDTSENIHFLHYSTQGYFNKLRSEHFVGFENHMALFRAKDLCRAELQHDPNRLTGSRDPLERLSQEWPFAQYTVENLHFHCHNVLNYCQDRKVSKAIDTLNQRGRIRGLYCDFLIFDSDYFRGRTLILLQKWTSSEGPLPRLHLAVFLGFVEPVKAVIKKDPDVNKHDSFKQSAVAIALRHVFDDIACLLLDSGATIDISMKKDTGFYFTPQKTMEIIVLASNRDKYGLFALLNPNSIQTVDLSPIQGTDSRGDPFDDNDFPTIDELNDDLTDDSGGDKNKGGSNKEEDEFDTQSRDKAEKFDTKEDNNSAAIKTAFLRMACFLAVEQGHLEVVQLFLDYDVDPNLRILDGESLLHRAIAKSDYHLSKLLLSYNAKVDIRDWAGKTPLMANAKVANKKVLDLLERHGASMNLFQRGSIWQVWLPDDEIHQGDKVYATALYVAAMCGVVDVVEFFLGNGADASCRSNLGWTPLHGAAAEGRTECVRLLLERGADASAITSQGKTPIDLAISGPRLEYAWSIFRELGDSVNGYMCDDPSGFYRRKRAKETAELLGQYGAKTSQELCDETGQVHHQPWHDDYWAERERREELERRRRNERCEQRKRENDKT</sequence>
<dbReference type="PROSITE" id="PS50088">
    <property type="entry name" value="ANK_REPEAT"/>
    <property type="match status" value="4"/>
</dbReference>
<accession>A0ABR1Y5Y8</accession>
<dbReference type="EMBL" id="JBBWUH010000001">
    <property type="protein sequence ID" value="KAK8177019.1"/>
    <property type="molecule type" value="Genomic_DNA"/>
</dbReference>
<reference evidence="7 8" key="1">
    <citation type="journal article" date="2022" name="G3 (Bethesda)">
        <title>Enemy or ally: a genomic approach to elucidate the lifestyle of Phyllosticta citrichinaensis.</title>
        <authorList>
            <person name="Buijs V.A."/>
            <person name="Groenewald J.Z."/>
            <person name="Haridas S."/>
            <person name="LaButti K.M."/>
            <person name="Lipzen A."/>
            <person name="Martin F.M."/>
            <person name="Barry K."/>
            <person name="Grigoriev I.V."/>
            <person name="Crous P.W."/>
            <person name="Seidl M.F."/>
        </authorList>
    </citation>
    <scope>NUCLEOTIDE SEQUENCE [LARGE SCALE GENOMIC DNA]</scope>
    <source>
        <strain evidence="7 8">CBS 129764</strain>
    </source>
</reference>
<dbReference type="SUPFAM" id="SSF48403">
    <property type="entry name" value="Ankyrin repeat"/>
    <property type="match status" value="1"/>
</dbReference>
<feature type="repeat" description="ANK" evidence="3">
    <location>
        <begin position="536"/>
        <end position="565"/>
    </location>
</feature>
<feature type="coiled-coil region" evidence="4">
    <location>
        <begin position="678"/>
        <end position="705"/>
    </location>
</feature>
<dbReference type="Pfam" id="PF22939">
    <property type="entry name" value="WHD_GPIID"/>
    <property type="match status" value="1"/>
</dbReference>
<dbReference type="Pfam" id="PF12796">
    <property type="entry name" value="Ank_2"/>
    <property type="match status" value="2"/>
</dbReference>
<evidence type="ECO:0000256" key="1">
    <source>
        <dbReference type="ARBA" id="ARBA00022737"/>
    </source>
</evidence>